<proteinExistence type="predicted"/>
<organism evidence="2 3">
    <name type="scientific">Halopelagius fulvigenes</name>
    <dbReference type="NCBI Taxonomy" id="1198324"/>
    <lineage>
        <taxon>Archaea</taxon>
        <taxon>Methanobacteriati</taxon>
        <taxon>Methanobacteriota</taxon>
        <taxon>Stenosarchaea group</taxon>
        <taxon>Halobacteria</taxon>
        <taxon>Halobacteriales</taxon>
        <taxon>Haloferacaceae</taxon>
    </lineage>
</organism>
<protein>
    <submittedName>
        <fullName evidence="2">Uncharacterized protein</fullName>
    </submittedName>
</protein>
<feature type="transmembrane region" description="Helical" evidence="1">
    <location>
        <begin position="12"/>
        <end position="30"/>
    </location>
</feature>
<sequence length="82" mass="8231">MLESPSSKEDAPYDAAMEFTVGAALFGLIAGGGSMFGSNLGVVGVVISLVATLVGVYVGGVRVARGIGIVVEAFARAPSNRE</sequence>
<name>A0ABD5TTT0_9EURY</name>
<dbReference type="EMBL" id="JBHSXH010000009">
    <property type="protein sequence ID" value="MFC6823914.1"/>
    <property type="molecule type" value="Genomic_DNA"/>
</dbReference>
<keyword evidence="1" id="KW-0812">Transmembrane</keyword>
<feature type="transmembrane region" description="Helical" evidence="1">
    <location>
        <begin position="36"/>
        <end position="58"/>
    </location>
</feature>
<gene>
    <name evidence="2" type="ORF">ACFQEV_02745</name>
</gene>
<reference evidence="2 3" key="1">
    <citation type="journal article" date="2019" name="Int. J. Syst. Evol. Microbiol.">
        <title>The Global Catalogue of Microorganisms (GCM) 10K type strain sequencing project: providing services to taxonomists for standard genome sequencing and annotation.</title>
        <authorList>
            <consortium name="The Broad Institute Genomics Platform"/>
            <consortium name="The Broad Institute Genome Sequencing Center for Infectious Disease"/>
            <person name="Wu L."/>
            <person name="Ma J."/>
        </authorList>
    </citation>
    <scope>NUCLEOTIDE SEQUENCE [LARGE SCALE GENOMIC DNA]</scope>
    <source>
        <strain evidence="2 3">YIM 94188</strain>
    </source>
</reference>
<dbReference type="AlphaFoldDB" id="A0ABD5TTT0"/>
<keyword evidence="1" id="KW-0472">Membrane</keyword>
<comment type="caution">
    <text evidence="2">The sequence shown here is derived from an EMBL/GenBank/DDBJ whole genome shotgun (WGS) entry which is preliminary data.</text>
</comment>
<evidence type="ECO:0000313" key="2">
    <source>
        <dbReference type="EMBL" id="MFC6823914.1"/>
    </source>
</evidence>
<dbReference type="RefSeq" id="WP_379692455.1">
    <property type="nucleotide sequence ID" value="NZ_JBHSXH010000009.1"/>
</dbReference>
<accession>A0ABD5TTT0</accession>
<keyword evidence="1" id="KW-1133">Transmembrane helix</keyword>
<dbReference type="Proteomes" id="UP001596408">
    <property type="component" value="Unassembled WGS sequence"/>
</dbReference>
<keyword evidence="3" id="KW-1185">Reference proteome</keyword>
<evidence type="ECO:0000313" key="3">
    <source>
        <dbReference type="Proteomes" id="UP001596408"/>
    </source>
</evidence>
<evidence type="ECO:0000256" key="1">
    <source>
        <dbReference type="SAM" id="Phobius"/>
    </source>
</evidence>